<dbReference type="InParanoid" id="F4RZ17"/>
<sequence length="210" mass="23824">MIRFASTGGEAFPLQFQSLSEQPVDLSQAFGIGDMEIEEEDISCFHDSTLPTPKQKLQMSHSATSSEDFPSQSQSWSQQLEVDLSEAFEIEDTEVEEEIACYNSGFMIPSSLNLKGLISGLKISQFIRSRPLHRRIIELRTGISLNPPPRKKQKIELKEINHNENGRQTRLSPLSQTYSHYDDNIPNDSKIEETETEVECDQTEEKLKSS</sequence>
<gene>
    <name evidence="2" type="ORF">MELLADRAFT_66400</name>
</gene>
<dbReference type="KEGG" id="mlr:MELLADRAFT_66400"/>
<dbReference type="HOGENOM" id="CLU_1310387_0_0_1"/>
<organism evidence="3">
    <name type="scientific">Melampsora larici-populina (strain 98AG31 / pathotype 3-4-7)</name>
    <name type="common">Poplar leaf rust fungus</name>
    <dbReference type="NCBI Taxonomy" id="747676"/>
    <lineage>
        <taxon>Eukaryota</taxon>
        <taxon>Fungi</taxon>
        <taxon>Dikarya</taxon>
        <taxon>Basidiomycota</taxon>
        <taxon>Pucciniomycotina</taxon>
        <taxon>Pucciniomycetes</taxon>
        <taxon>Pucciniales</taxon>
        <taxon>Melampsoraceae</taxon>
        <taxon>Melampsora</taxon>
    </lineage>
</organism>
<protein>
    <submittedName>
        <fullName evidence="2">Uncharacterized protein</fullName>
    </submittedName>
</protein>
<evidence type="ECO:0000313" key="3">
    <source>
        <dbReference type="Proteomes" id="UP000001072"/>
    </source>
</evidence>
<dbReference type="EMBL" id="GL883131">
    <property type="protein sequence ID" value="EGG02402.1"/>
    <property type="molecule type" value="Genomic_DNA"/>
</dbReference>
<reference evidence="3" key="1">
    <citation type="journal article" date="2011" name="Proc. Natl. Acad. Sci. U.S.A.">
        <title>Obligate biotrophy features unraveled by the genomic analysis of rust fungi.</title>
        <authorList>
            <person name="Duplessis S."/>
            <person name="Cuomo C.A."/>
            <person name="Lin Y.-C."/>
            <person name="Aerts A."/>
            <person name="Tisserant E."/>
            <person name="Veneault-Fourrey C."/>
            <person name="Joly D.L."/>
            <person name="Hacquard S."/>
            <person name="Amselem J."/>
            <person name="Cantarel B.L."/>
            <person name="Chiu R."/>
            <person name="Coutinho P.M."/>
            <person name="Feau N."/>
            <person name="Field M."/>
            <person name="Frey P."/>
            <person name="Gelhaye E."/>
            <person name="Goldberg J."/>
            <person name="Grabherr M.G."/>
            <person name="Kodira C.D."/>
            <person name="Kohler A."/>
            <person name="Kuees U."/>
            <person name="Lindquist E.A."/>
            <person name="Lucas S.M."/>
            <person name="Mago R."/>
            <person name="Mauceli E."/>
            <person name="Morin E."/>
            <person name="Murat C."/>
            <person name="Pangilinan J.L."/>
            <person name="Park R."/>
            <person name="Pearson M."/>
            <person name="Quesneville H."/>
            <person name="Rouhier N."/>
            <person name="Sakthikumar S."/>
            <person name="Salamov A.A."/>
            <person name="Schmutz J."/>
            <person name="Selles B."/>
            <person name="Shapiro H."/>
            <person name="Tanguay P."/>
            <person name="Tuskan G.A."/>
            <person name="Henrissat B."/>
            <person name="Van de Peer Y."/>
            <person name="Rouze P."/>
            <person name="Ellis J.G."/>
            <person name="Dodds P.N."/>
            <person name="Schein J.E."/>
            <person name="Zhong S."/>
            <person name="Hamelin R.C."/>
            <person name="Grigoriev I.V."/>
            <person name="Szabo L.J."/>
            <person name="Martin F."/>
        </authorList>
    </citation>
    <scope>NUCLEOTIDE SEQUENCE [LARGE SCALE GENOMIC DNA]</scope>
    <source>
        <strain evidence="3">98AG31 / pathotype 3-4-7</strain>
    </source>
</reference>
<dbReference type="OrthoDB" id="10539445at2759"/>
<dbReference type="RefSeq" id="XP_007414387.1">
    <property type="nucleotide sequence ID" value="XM_007414325.1"/>
</dbReference>
<dbReference type="Proteomes" id="UP000001072">
    <property type="component" value="Unassembled WGS sequence"/>
</dbReference>
<feature type="region of interest" description="Disordered" evidence="1">
    <location>
        <begin position="53"/>
        <end position="76"/>
    </location>
</feature>
<keyword evidence="3" id="KW-1185">Reference proteome</keyword>
<feature type="compositionally biased region" description="Polar residues" evidence="1">
    <location>
        <begin position="168"/>
        <end position="179"/>
    </location>
</feature>
<name>F4RZ17_MELLP</name>
<proteinExistence type="predicted"/>
<evidence type="ECO:0000256" key="1">
    <source>
        <dbReference type="SAM" id="MobiDB-lite"/>
    </source>
</evidence>
<dbReference type="GeneID" id="18930624"/>
<dbReference type="AlphaFoldDB" id="F4RZ17"/>
<evidence type="ECO:0000313" key="2">
    <source>
        <dbReference type="EMBL" id="EGG02402.1"/>
    </source>
</evidence>
<accession>F4RZ17</accession>
<feature type="region of interest" description="Disordered" evidence="1">
    <location>
        <begin position="160"/>
        <end position="210"/>
    </location>
</feature>
<dbReference type="VEuPathDB" id="FungiDB:MELLADRAFT_66400"/>